<comment type="caution">
    <text evidence="2">The sequence shown here is derived from an EMBL/GenBank/DDBJ whole genome shotgun (WGS) entry which is preliminary data.</text>
</comment>
<keyword evidence="3" id="KW-1185">Reference proteome</keyword>
<evidence type="ECO:0000256" key="1">
    <source>
        <dbReference type="SAM" id="MobiDB-lite"/>
    </source>
</evidence>
<feature type="region of interest" description="Disordered" evidence="1">
    <location>
        <begin position="57"/>
        <end position="85"/>
    </location>
</feature>
<evidence type="ECO:0000313" key="2">
    <source>
        <dbReference type="EMBL" id="EJK76575.1"/>
    </source>
</evidence>
<dbReference type="AlphaFoldDB" id="K0TGN4"/>
<sequence length="85" mass="9106">MPNEVRGLLYVDDRYRMQDVRVDSRPFRAASPARSSLCLACAGSAAQADRVVALSTPQDNARIPAHRRAPGPGMPSKSTSLPASI</sequence>
<dbReference type="EMBL" id="AGNL01001982">
    <property type="protein sequence ID" value="EJK76575.1"/>
    <property type="molecule type" value="Genomic_DNA"/>
</dbReference>
<gene>
    <name evidence="2" type="ORF">THAOC_01654</name>
</gene>
<name>K0TGN4_THAOC</name>
<evidence type="ECO:0000313" key="3">
    <source>
        <dbReference type="Proteomes" id="UP000266841"/>
    </source>
</evidence>
<accession>K0TGN4</accession>
<feature type="compositionally biased region" description="Polar residues" evidence="1">
    <location>
        <begin position="76"/>
        <end position="85"/>
    </location>
</feature>
<reference evidence="2 3" key="1">
    <citation type="journal article" date="2012" name="Genome Biol.">
        <title>Genome and low-iron response of an oceanic diatom adapted to chronic iron limitation.</title>
        <authorList>
            <person name="Lommer M."/>
            <person name="Specht M."/>
            <person name="Roy A.S."/>
            <person name="Kraemer L."/>
            <person name="Andreson R."/>
            <person name="Gutowska M.A."/>
            <person name="Wolf J."/>
            <person name="Bergner S.V."/>
            <person name="Schilhabel M.B."/>
            <person name="Klostermeier U.C."/>
            <person name="Beiko R.G."/>
            <person name="Rosenstiel P."/>
            <person name="Hippler M."/>
            <person name="Laroche J."/>
        </authorList>
    </citation>
    <scope>NUCLEOTIDE SEQUENCE [LARGE SCALE GENOMIC DNA]</scope>
    <source>
        <strain evidence="2 3">CCMP1005</strain>
    </source>
</reference>
<protein>
    <submittedName>
        <fullName evidence="2">Uncharacterized protein</fullName>
    </submittedName>
</protein>
<proteinExistence type="predicted"/>
<organism evidence="2 3">
    <name type="scientific">Thalassiosira oceanica</name>
    <name type="common">Marine diatom</name>
    <dbReference type="NCBI Taxonomy" id="159749"/>
    <lineage>
        <taxon>Eukaryota</taxon>
        <taxon>Sar</taxon>
        <taxon>Stramenopiles</taxon>
        <taxon>Ochrophyta</taxon>
        <taxon>Bacillariophyta</taxon>
        <taxon>Coscinodiscophyceae</taxon>
        <taxon>Thalassiosirophycidae</taxon>
        <taxon>Thalassiosirales</taxon>
        <taxon>Thalassiosiraceae</taxon>
        <taxon>Thalassiosira</taxon>
    </lineage>
</organism>
<dbReference type="Proteomes" id="UP000266841">
    <property type="component" value="Unassembled WGS sequence"/>
</dbReference>